<dbReference type="PANTHER" id="PTHR43364:SF4">
    <property type="entry name" value="NAD(P)-LINKED OXIDOREDUCTASE SUPERFAMILY PROTEIN"/>
    <property type="match status" value="1"/>
</dbReference>
<dbReference type="PRINTS" id="PR00069">
    <property type="entry name" value="ALDKETRDTASE"/>
</dbReference>
<dbReference type="EMBL" id="CP002776">
    <property type="protein sequence ID" value="AEG31118.1"/>
    <property type="molecule type" value="Genomic_DNA"/>
</dbReference>
<dbReference type="FunFam" id="3.20.20.100:FF:000005">
    <property type="entry name" value="NADP(H)-dependent aldo-keto reductase"/>
    <property type="match status" value="1"/>
</dbReference>
<dbReference type="GO" id="GO:0016491">
    <property type="term" value="F:oxidoreductase activity"/>
    <property type="evidence" value="ECO:0007669"/>
    <property type="project" value="UniProtKB-KW"/>
</dbReference>
<dbReference type="AlphaFoldDB" id="F6DAF2"/>
<keyword evidence="7" id="KW-1185">Reference proteome</keyword>
<protein>
    <recommendedName>
        <fullName evidence="4">Protein tas</fullName>
    </recommendedName>
</protein>
<evidence type="ECO:0000313" key="6">
    <source>
        <dbReference type="EMBL" id="AEG31118.1"/>
    </source>
</evidence>
<keyword evidence="2" id="KW-0560">Oxidoreductase</keyword>
<dbReference type="NCBIfam" id="NF007912">
    <property type="entry name" value="PRK10625.1"/>
    <property type="match status" value="1"/>
</dbReference>
<evidence type="ECO:0000313" key="7">
    <source>
        <dbReference type="Proteomes" id="UP000009232"/>
    </source>
</evidence>
<dbReference type="PANTHER" id="PTHR43364">
    <property type="entry name" value="NADH-SPECIFIC METHYLGLYOXAL REDUCTASE-RELATED"/>
    <property type="match status" value="1"/>
</dbReference>
<dbReference type="STRING" id="717773.Thicy_0342"/>
<dbReference type="CDD" id="cd19094">
    <property type="entry name" value="AKR_Tas-like"/>
    <property type="match status" value="1"/>
</dbReference>
<dbReference type="HOGENOM" id="CLU_023205_2_0_6"/>
<sequence length="348" mass="38842">MEYRPLGNSDIQVSKICLGTMTWGEQNTQADAFAQMGYALEQGVNFWDTAELYAVPPKPDTYGATEQIIGQYFKQHGCRDQVILASKIAGPGEFVNHIREGQTRFTRTTITEALEASLTRLNTDYLDLYQLHWPERHTNYFGQLGFTPPSEPEQHLTPLVETLRTLSDLIKAGKIRSYGLSNETPWGAMKVIGLCEQLGLPKPVSIQNPYNLLNRTYEIGLAELAYREQVDCLAYSPLAFGVLTGKYLNGQRPEQARITLFPRFDRYFSPQADAATEAYVNLAGDLGLTPTHLALAYVNSRSFVTSNIIGATTLTQLAENMVSHQITLTDEALSAIETIHQRYPNPSP</sequence>
<proteinExistence type="inferred from homology"/>
<gene>
    <name evidence="6" type="ordered locus">Thicy_0342</name>
</gene>
<dbReference type="OrthoDB" id="9772407at2"/>
<dbReference type="RefSeq" id="WP_013834899.1">
    <property type="nucleotide sequence ID" value="NC_015581.1"/>
</dbReference>
<dbReference type="InterPro" id="IPR023210">
    <property type="entry name" value="NADP_OxRdtase_dom"/>
</dbReference>
<name>F6DAF2_THICA</name>
<organism evidence="6 7">
    <name type="scientific">Thiomicrospira cyclica (strain DSM 14477 / JCM 11371 / ALM1)</name>
    <name type="common">Thioalkalimicrobium cyclicum</name>
    <dbReference type="NCBI Taxonomy" id="717773"/>
    <lineage>
        <taxon>Bacteria</taxon>
        <taxon>Pseudomonadati</taxon>
        <taxon>Pseudomonadota</taxon>
        <taxon>Gammaproteobacteria</taxon>
        <taxon>Thiotrichales</taxon>
        <taxon>Piscirickettsiaceae</taxon>
        <taxon>Thiomicrospira</taxon>
    </lineage>
</organism>
<dbReference type="eggNOG" id="COG0667">
    <property type="taxonomic scope" value="Bacteria"/>
</dbReference>
<dbReference type="KEGG" id="tcy:Thicy_0342"/>
<evidence type="ECO:0000259" key="5">
    <source>
        <dbReference type="Pfam" id="PF00248"/>
    </source>
</evidence>
<feature type="domain" description="NADP-dependent oxidoreductase" evidence="5">
    <location>
        <begin position="15"/>
        <end position="339"/>
    </location>
</feature>
<dbReference type="InterPro" id="IPR020471">
    <property type="entry name" value="AKR"/>
</dbReference>
<evidence type="ECO:0000256" key="1">
    <source>
        <dbReference type="ARBA" id="ARBA00022857"/>
    </source>
</evidence>
<reference evidence="6 7" key="1">
    <citation type="submission" date="2011-05" db="EMBL/GenBank/DDBJ databases">
        <title>Complete sequence of Thioalkalimicrobium cyclicum ALM1.</title>
        <authorList>
            <consortium name="US DOE Joint Genome Institute"/>
            <person name="Lucas S."/>
            <person name="Han J."/>
            <person name="Lapidus A."/>
            <person name="Cheng J.-F."/>
            <person name="Goodwin L."/>
            <person name="Pitluck S."/>
            <person name="Peters L."/>
            <person name="Mikhailova N."/>
            <person name="Davenport K."/>
            <person name="Han C."/>
            <person name="Tapia R."/>
            <person name="Land M."/>
            <person name="Hauser L."/>
            <person name="Kyrpides N."/>
            <person name="Ivanova N."/>
            <person name="Pagani I."/>
            <person name="Kappler U."/>
            <person name="Woyke T."/>
        </authorList>
    </citation>
    <scope>NUCLEOTIDE SEQUENCE [LARGE SCALE GENOMIC DNA]</scope>
    <source>
        <strain evidence="7">DSM 14477 / JCM 11371 / ALM1</strain>
    </source>
</reference>
<dbReference type="Proteomes" id="UP000009232">
    <property type="component" value="Chromosome"/>
</dbReference>
<evidence type="ECO:0000256" key="4">
    <source>
        <dbReference type="ARBA" id="ARBA00070119"/>
    </source>
</evidence>
<dbReference type="InterPro" id="IPR036812">
    <property type="entry name" value="NAD(P)_OxRdtase_dom_sf"/>
</dbReference>
<evidence type="ECO:0000256" key="2">
    <source>
        <dbReference type="ARBA" id="ARBA00023002"/>
    </source>
</evidence>
<dbReference type="SUPFAM" id="SSF51430">
    <property type="entry name" value="NAD(P)-linked oxidoreductase"/>
    <property type="match status" value="1"/>
</dbReference>
<dbReference type="InterPro" id="IPR050523">
    <property type="entry name" value="AKR_Detox_Biosynth"/>
</dbReference>
<keyword evidence="1" id="KW-0521">NADP</keyword>
<dbReference type="Gene3D" id="3.20.20.100">
    <property type="entry name" value="NADP-dependent oxidoreductase domain"/>
    <property type="match status" value="1"/>
</dbReference>
<dbReference type="Pfam" id="PF00248">
    <property type="entry name" value="Aldo_ket_red"/>
    <property type="match status" value="1"/>
</dbReference>
<evidence type="ECO:0000256" key="3">
    <source>
        <dbReference type="ARBA" id="ARBA00038157"/>
    </source>
</evidence>
<comment type="similarity">
    <text evidence="3">Belongs to the aldo/keto reductase family. Aldo/keto reductase 2 subfamily.</text>
</comment>
<accession>F6DAF2</accession>